<keyword evidence="3" id="KW-1185">Reference proteome</keyword>
<feature type="compositionally biased region" description="Low complexity" evidence="1">
    <location>
        <begin position="14"/>
        <end position="24"/>
    </location>
</feature>
<evidence type="ECO:0000313" key="2">
    <source>
        <dbReference type="EMBL" id="MPC64167.1"/>
    </source>
</evidence>
<feature type="region of interest" description="Disordered" evidence="1">
    <location>
        <begin position="1"/>
        <end position="24"/>
    </location>
</feature>
<comment type="caution">
    <text evidence="2">The sequence shown here is derived from an EMBL/GenBank/DDBJ whole genome shotgun (WGS) entry which is preliminary data.</text>
</comment>
<organism evidence="2 3">
    <name type="scientific">Portunus trituberculatus</name>
    <name type="common">Swimming crab</name>
    <name type="synonym">Neptunus trituberculatus</name>
    <dbReference type="NCBI Taxonomy" id="210409"/>
    <lineage>
        <taxon>Eukaryota</taxon>
        <taxon>Metazoa</taxon>
        <taxon>Ecdysozoa</taxon>
        <taxon>Arthropoda</taxon>
        <taxon>Crustacea</taxon>
        <taxon>Multicrustacea</taxon>
        <taxon>Malacostraca</taxon>
        <taxon>Eumalacostraca</taxon>
        <taxon>Eucarida</taxon>
        <taxon>Decapoda</taxon>
        <taxon>Pleocyemata</taxon>
        <taxon>Brachyura</taxon>
        <taxon>Eubrachyura</taxon>
        <taxon>Portunoidea</taxon>
        <taxon>Portunidae</taxon>
        <taxon>Portuninae</taxon>
        <taxon>Portunus</taxon>
    </lineage>
</organism>
<accession>A0A5B7H497</accession>
<reference evidence="2 3" key="1">
    <citation type="submission" date="2019-05" db="EMBL/GenBank/DDBJ databases">
        <title>Another draft genome of Portunus trituberculatus and its Hox gene families provides insights of decapod evolution.</title>
        <authorList>
            <person name="Jeong J.-H."/>
            <person name="Song I."/>
            <person name="Kim S."/>
            <person name="Choi T."/>
            <person name="Kim D."/>
            <person name="Ryu S."/>
            <person name="Kim W."/>
        </authorList>
    </citation>
    <scope>NUCLEOTIDE SEQUENCE [LARGE SCALE GENOMIC DNA]</scope>
    <source>
        <tissue evidence="2">Muscle</tissue>
    </source>
</reference>
<dbReference type="Proteomes" id="UP000324222">
    <property type="component" value="Unassembled WGS sequence"/>
</dbReference>
<name>A0A5B7H497_PORTR</name>
<sequence>MMVRPGMTVLFGETPPRSLTLPRTTPLTSNPLLLDTHDLLSLDMTLPGSKGVSKGVGFEER</sequence>
<evidence type="ECO:0000256" key="1">
    <source>
        <dbReference type="SAM" id="MobiDB-lite"/>
    </source>
</evidence>
<dbReference type="EMBL" id="VSRR010021720">
    <property type="protein sequence ID" value="MPC64167.1"/>
    <property type="molecule type" value="Genomic_DNA"/>
</dbReference>
<gene>
    <name evidence="2" type="ORF">E2C01_058278</name>
</gene>
<protein>
    <submittedName>
        <fullName evidence="2">Uncharacterized protein</fullName>
    </submittedName>
</protein>
<dbReference type="AlphaFoldDB" id="A0A5B7H497"/>
<proteinExistence type="predicted"/>
<evidence type="ECO:0000313" key="3">
    <source>
        <dbReference type="Proteomes" id="UP000324222"/>
    </source>
</evidence>